<keyword evidence="2" id="KW-0732">Signal</keyword>
<evidence type="ECO:0008006" key="5">
    <source>
        <dbReference type="Google" id="ProtNLM"/>
    </source>
</evidence>
<feature type="signal peptide" evidence="2">
    <location>
        <begin position="1"/>
        <end position="24"/>
    </location>
</feature>
<keyword evidence="1" id="KW-0472">Membrane</keyword>
<dbReference type="Proteomes" id="UP000231530">
    <property type="component" value="Unassembled WGS sequence"/>
</dbReference>
<dbReference type="EMBL" id="PFBY01000020">
    <property type="protein sequence ID" value="PIR76537.1"/>
    <property type="molecule type" value="Genomic_DNA"/>
</dbReference>
<gene>
    <name evidence="3" type="ORF">COU32_01585</name>
</gene>
<feature type="transmembrane region" description="Helical" evidence="1">
    <location>
        <begin position="101"/>
        <end position="122"/>
    </location>
</feature>
<protein>
    <recommendedName>
        <fullName evidence="5">DUF4134 domain-containing protein</fullName>
    </recommendedName>
</protein>
<feature type="transmembrane region" description="Helical" evidence="1">
    <location>
        <begin position="56"/>
        <end position="80"/>
    </location>
</feature>
<sequence>MIKRLIVFSVSLAFFLGVVSNAYAIDLGGNYIKNAATKAGYAENTTDTTFAETLGVVVQTALSFVGIIFLSLMVYAGFLWMTARGETDQVDKAKKIIIQSMIGLIITVGAYSITAFIVPIILTRTAK</sequence>
<reference evidence="4" key="1">
    <citation type="submission" date="2017-09" db="EMBL/GenBank/DDBJ databases">
        <title>Depth-based differentiation of microbial function through sediment-hosted aquifers and enrichment of novel symbionts in the deep terrestrial subsurface.</title>
        <authorList>
            <person name="Probst A.J."/>
            <person name="Ladd B."/>
            <person name="Jarett J.K."/>
            <person name="Geller-Mcgrath D.E."/>
            <person name="Sieber C.M.K."/>
            <person name="Emerson J.B."/>
            <person name="Anantharaman K."/>
            <person name="Thomas B.C."/>
            <person name="Malmstrom R."/>
            <person name="Stieglmeier M."/>
            <person name="Klingl A."/>
            <person name="Woyke T."/>
            <person name="Ryan C.M."/>
            <person name="Banfield J.F."/>
        </authorList>
    </citation>
    <scope>NUCLEOTIDE SEQUENCE [LARGE SCALE GENOMIC DNA]</scope>
</reference>
<evidence type="ECO:0000256" key="2">
    <source>
        <dbReference type="SAM" id="SignalP"/>
    </source>
</evidence>
<organism evidence="3 4">
    <name type="scientific">Candidatus Magasanikbacteria bacterium CG10_big_fil_rev_8_21_14_0_10_42_10</name>
    <dbReference type="NCBI Taxonomy" id="1974649"/>
    <lineage>
        <taxon>Bacteria</taxon>
        <taxon>Candidatus Magasanikiibacteriota</taxon>
    </lineage>
</organism>
<evidence type="ECO:0000313" key="3">
    <source>
        <dbReference type="EMBL" id="PIR76537.1"/>
    </source>
</evidence>
<proteinExistence type="predicted"/>
<evidence type="ECO:0000256" key="1">
    <source>
        <dbReference type="SAM" id="Phobius"/>
    </source>
</evidence>
<accession>A0A2H0TYR7</accession>
<evidence type="ECO:0000313" key="4">
    <source>
        <dbReference type="Proteomes" id="UP000231530"/>
    </source>
</evidence>
<keyword evidence="1" id="KW-0812">Transmembrane</keyword>
<name>A0A2H0TYR7_9BACT</name>
<feature type="chain" id="PRO_5013890538" description="DUF4134 domain-containing protein" evidence="2">
    <location>
        <begin position="25"/>
        <end position="127"/>
    </location>
</feature>
<dbReference type="AlphaFoldDB" id="A0A2H0TYR7"/>
<keyword evidence="1" id="KW-1133">Transmembrane helix</keyword>
<comment type="caution">
    <text evidence="3">The sequence shown here is derived from an EMBL/GenBank/DDBJ whole genome shotgun (WGS) entry which is preliminary data.</text>
</comment>